<proteinExistence type="predicted"/>
<accession>A0A6J5LJQ8</accession>
<evidence type="ECO:0000313" key="1">
    <source>
        <dbReference type="EMBL" id="CAB4133573.1"/>
    </source>
</evidence>
<gene>
    <name evidence="1" type="ORF">UFOVP257_295</name>
</gene>
<dbReference type="EMBL" id="LR796274">
    <property type="protein sequence ID" value="CAB4133573.1"/>
    <property type="molecule type" value="Genomic_DNA"/>
</dbReference>
<sequence>MDKKLYLVETVSMFRMRYVVEAKEEEHAGDTVVMELNQTGFKEFSQHHIDESISDIREISKEEYLKLFDKDNDYLKSWSEEEKFKFVNTIDYEKL</sequence>
<name>A0A6J5LJQ8_9CAUD</name>
<reference evidence="1" key="1">
    <citation type="submission" date="2020-04" db="EMBL/GenBank/DDBJ databases">
        <authorList>
            <person name="Chiriac C."/>
            <person name="Salcher M."/>
            <person name="Ghai R."/>
            <person name="Kavagutti S V."/>
        </authorList>
    </citation>
    <scope>NUCLEOTIDE SEQUENCE</scope>
</reference>
<protein>
    <submittedName>
        <fullName evidence="1">Uncharacterized protein</fullName>
    </submittedName>
</protein>
<organism evidence="1">
    <name type="scientific">uncultured Caudovirales phage</name>
    <dbReference type="NCBI Taxonomy" id="2100421"/>
    <lineage>
        <taxon>Viruses</taxon>
        <taxon>Duplodnaviria</taxon>
        <taxon>Heunggongvirae</taxon>
        <taxon>Uroviricota</taxon>
        <taxon>Caudoviricetes</taxon>
        <taxon>Peduoviridae</taxon>
        <taxon>Maltschvirus</taxon>
        <taxon>Maltschvirus maltsch</taxon>
    </lineage>
</organism>